<dbReference type="GO" id="GO:0000293">
    <property type="term" value="F:ferric-chelate reductase activity"/>
    <property type="evidence" value="ECO:0007669"/>
    <property type="project" value="TreeGrafter"/>
</dbReference>
<dbReference type="GO" id="GO:0006826">
    <property type="term" value="P:iron ion transport"/>
    <property type="evidence" value="ECO:0007669"/>
    <property type="project" value="TreeGrafter"/>
</dbReference>
<dbReference type="EMBL" id="JAKLMC020000056">
    <property type="protein sequence ID" value="KAK5947997.1"/>
    <property type="molecule type" value="Genomic_DNA"/>
</dbReference>
<comment type="caution">
    <text evidence="2">The sequence shown here is derived from an EMBL/GenBank/DDBJ whole genome shotgun (WGS) entry which is preliminary data.</text>
</comment>
<dbReference type="Proteomes" id="UP001316803">
    <property type="component" value="Unassembled WGS sequence"/>
</dbReference>
<dbReference type="InterPro" id="IPR051410">
    <property type="entry name" value="Ferric/Cupric_Reductase"/>
</dbReference>
<evidence type="ECO:0008006" key="4">
    <source>
        <dbReference type="Google" id="ProtNLM"/>
    </source>
</evidence>
<dbReference type="PANTHER" id="PTHR32361:SF26">
    <property type="entry name" value="FAD-BINDING 8 DOMAIN-CONTAINING PROTEIN-RELATED"/>
    <property type="match status" value="1"/>
</dbReference>
<keyword evidence="1" id="KW-0813">Transport</keyword>
<organism evidence="2 3">
    <name type="scientific">Knufia fluminis</name>
    <dbReference type="NCBI Taxonomy" id="191047"/>
    <lineage>
        <taxon>Eukaryota</taxon>
        <taxon>Fungi</taxon>
        <taxon>Dikarya</taxon>
        <taxon>Ascomycota</taxon>
        <taxon>Pezizomycotina</taxon>
        <taxon>Eurotiomycetes</taxon>
        <taxon>Chaetothyriomycetidae</taxon>
        <taxon>Chaetothyriales</taxon>
        <taxon>Trichomeriaceae</taxon>
        <taxon>Knufia</taxon>
    </lineage>
</organism>
<protein>
    <recommendedName>
        <fullName evidence="4">Ferric reductase NAD binding domain-containing protein</fullName>
    </recommendedName>
</protein>
<dbReference type="GO" id="GO:0015677">
    <property type="term" value="P:copper ion import"/>
    <property type="evidence" value="ECO:0007669"/>
    <property type="project" value="TreeGrafter"/>
</dbReference>
<keyword evidence="3" id="KW-1185">Reference proteome</keyword>
<dbReference type="PANTHER" id="PTHR32361">
    <property type="entry name" value="FERRIC/CUPRIC REDUCTASE TRANSMEMBRANE COMPONENT"/>
    <property type="match status" value="1"/>
</dbReference>
<evidence type="ECO:0000313" key="2">
    <source>
        <dbReference type="EMBL" id="KAK5947997.1"/>
    </source>
</evidence>
<accession>A0AAN8EDM7</accession>
<sequence>MVELHHGWTANVLQQAQRTNSKDEETVGPTFVTLFGGPYGRSVNLYDYGVVTLIASGWGVIAQVPLLQHLIDQARNSTTQMRHIHLIWQLDSVAASISAQNLLNQALSMDSVDNGYMLSISIFDASSRASVKQFRFGKRAVFLATKATSKLHVFGLDGDSLGVDCAALGVFEQATQVYFRRLLQSSNGRRLEAKVWLVVLRYLAHQSLERQLADEDLGRSLHQRLASATVRS</sequence>
<dbReference type="InterPro" id="IPR039261">
    <property type="entry name" value="FNR_nucleotide-bd"/>
</dbReference>
<evidence type="ECO:0000256" key="1">
    <source>
        <dbReference type="ARBA" id="ARBA00022448"/>
    </source>
</evidence>
<dbReference type="GO" id="GO:0005886">
    <property type="term" value="C:plasma membrane"/>
    <property type="evidence" value="ECO:0007669"/>
    <property type="project" value="TreeGrafter"/>
</dbReference>
<proteinExistence type="predicted"/>
<dbReference type="GO" id="GO:0006879">
    <property type="term" value="P:intracellular iron ion homeostasis"/>
    <property type="evidence" value="ECO:0007669"/>
    <property type="project" value="TreeGrafter"/>
</dbReference>
<evidence type="ECO:0000313" key="3">
    <source>
        <dbReference type="Proteomes" id="UP001316803"/>
    </source>
</evidence>
<dbReference type="Gene3D" id="3.40.50.80">
    <property type="entry name" value="Nucleotide-binding domain of ferredoxin-NADP reductase (FNR) module"/>
    <property type="match status" value="1"/>
</dbReference>
<reference evidence="2 3" key="1">
    <citation type="submission" date="2022-12" db="EMBL/GenBank/DDBJ databases">
        <title>Genomic features and morphological characterization of a novel Knufia sp. strain isolated from spacecraft assembly facility.</title>
        <authorList>
            <person name="Teixeira M."/>
            <person name="Chander A.M."/>
            <person name="Stajich J.E."/>
            <person name="Venkateswaran K."/>
        </authorList>
    </citation>
    <scope>NUCLEOTIDE SEQUENCE [LARGE SCALE GENOMIC DNA]</scope>
    <source>
        <strain evidence="2 3">FJI-L2-BK-P2</strain>
    </source>
</reference>
<gene>
    <name evidence="2" type="ORF">OHC33_010981</name>
</gene>
<dbReference type="AlphaFoldDB" id="A0AAN8EDM7"/>
<name>A0AAN8EDM7_9EURO</name>